<gene>
    <name evidence="4" type="ORF">SteCoe_31256</name>
</gene>
<evidence type="ECO:0000256" key="2">
    <source>
        <dbReference type="ARBA" id="ARBA00022737"/>
    </source>
</evidence>
<dbReference type="AlphaFoldDB" id="A0A1R2B1S6"/>
<dbReference type="PANTHER" id="PTHR46093">
    <property type="entry name" value="ACYL-COA-BINDING DOMAIN-CONTAINING PROTEIN 5"/>
    <property type="match status" value="1"/>
</dbReference>
<dbReference type="SUPFAM" id="SSF117281">
    <property type="entry name" value="Kelch motif"/>
    <property type="match status" value="3"/>
</dbReference>
<organism evidence="4 5">
    <name type="scientific">Stentor coeruleus</name>
    <dbReference type="NCBI Taxonomy" id="5963"/>
    <lineage>
        <taxon>Eukaryota</taxon>
        <taxon>Sar</taxon>
        <taxon>Alveolata</taxon>
        <taxon>Ciliophora</taxon>
        <taxon>Postciliodesmatophora</taxon>
        <taxon>Heterotrichea</taxon>
        <taxon>Heterotrichida</taxon>
        <taxon>Stentoridae</taxon>
        <taxon>Stentor</taxon>
    </lineage>
</organism>
<dbReference type="InterPro" id="IPR009030">
    <property type="entry name" value="Growth_fac_rcpt_cys_sf"/>
</dbReference>
<comment type="caution">
    <text evidence="4">The sequence shown here is derived from an EMBL/GenBank/DDBJ whole genome shotgun (WGS) entry which is preliminary data.</text>
</comment>
<evidence type="ECO:0000313" key="4">
    <source>
        <dbReference type="EMBL" id="OMJ70696.1"/>
    </source>
</evidence>
<dbReference type="EMBL" id="MPUH01001061">
    <property type="protein sequence ID" value="OMJ70696.1"/>
    <property type="molecule type" value="Genomic_DNA"/>
</dbReference>
<keyword evidence="5" id="KW-1185">Reference proteome</keyword>
<proteinExistence type="predicted"/>
<dbReference type="Pfam" id="PF24681">
    <property type="entry name" value="Kelch_KLHDC2_KLHL20_DRC7"/>
    <property type="match status" value="2"/>
</dbReference>
<keyword evidence="3" id="KW-0472">Membrane</keyword>
<dbReference type="OrthoDB" id="439917at2759"/>
<feature type="transmembrane region" description="Helical" evidence="3">
    <location>
        <begin position="744"/>
        <end position="766"/>
    </location>
</feature>
<dbReference type="PANTHER" id="PTHR46093:SF18">
    <property type="entry name" value="FIBRONECTIN TYPE-III DOMAIN-CONTAINING PROTEIN"/>
    <property type="match status" value="1"/>
</dbReference>
<keyword evidence="3" id="KW-1133">Transmembrane helix</keyword>
<protein>
    <recommendedName>
        <fullName evidence="6">Tyrosine-protein kinase ephrin type A/B receptor-like domain-containing protein</fullName>
    </recommendedName>
</protein>
<evidence type="ECO:0000256" key="1">
    <source>
        <dbReference type="ARBA" id="ARBA00022441"/>
    </source>
</evidence>
<evidence type="ECO:0000256" key="3">
    <source>
        <dbReference type="SAM" id="Phobius"/>
    </source>
</evidence>
<keyword evidence="2" id="KW-0677">Repeat</keyword>
<reference evidence="4 5" key="1">
    <citation type="submission" date="2016-11" db="EMBL/GenBank/DDBJ databases">
        <title>The macronuclear genome of Stentor coeruleus: a giant cell with tiny introns.</title>
        <authorList>
            <person name="Slabodnick M."/>
            <person name="Ruby J.G."/>
            <person name="Reiff S.B."/>
            <person name="Swart E.C."/>
            <person name="Gosai S."/>
            <person name="Prabakaran S."/>
            <person name="Witkowska E."/>
            <person name="Larue G.E."/>
            <person name="Fisher S."/>
            <person name="Freeman R.M."/>
            <person name="Gunawardena J."/>
            <person name="Chu W."/>
            <person name="Stover N.A."/>
            <person name="Gregory B.D."/>
            <person name="Nowacki M."/>
            <person name="Derisi J."/>
            <person name="Roy S.W."/>
            <person name="Marshall W.F."/>
            <person name="Sood P."/>
        </authorList>
    </citation>
    <scope>NUCLEOTIDE SEQUENCE [LARGE SCALE GENOMIC DNA]</scope>
    <source>
        <strain evidence="4">WM001</strain>
    </source>
</reference>
<dbReference type="SMART" id="SM01411">
    <property type="entry name" value="Ephrin_rec_like"/>
    <property type="match status" value="1"/>
</dbReference>
<dbReference type="Proteomes" id="UP000187209">
    <property type="component" value="Unassembled WGS sequence"/>
</dbReference>
<keyword evidence="1" id="KW-0880">Kelch repeat</keyword>
<dbReference type="CDD" id="cd00185">
    <property type="entry name" value="TNFRSF"/>
    <property type="match status" value="1"/>
</dbReference>
<dbReference type="InterPro" id="IPR015915">
    <property type="entry name" value="Kelch-typ_b-propeller"/>
</dbReference>
<name>A0A1R2B1S6_9CILI</name>
<dbReference type="Gene3D" id="2.120.10.80">
    <property type="entry name" value="Kelch-type beta propeller"/>
    <property type="match status" value="3"/>
</dbReference>
<dbReference type="SUPFAM" id="SSF57184">
    <property type="entry name" value="Growth factor receptor domain"/>
    <property type="match status" value="1"/>
</dbReference>
<keyword evidence="3" id="KW-0812">Transmembrane</keyword>
<feature type="transmembrane region" description="Helical" evidence="3">
    <location>
        <begin position="801"/>
        <end position="821"/>
    </location>
</feature>
<evidence type="ECO:0008006" key="6">
    <source>
        <dbReference type="Google" id="ProtNLM"/>
    </source>
</evidence>
<feature type="transmembrane region" description="Helical" evidence="3">
    <location>
        <begin position="1036"/>
        <end position="1061"/>
    </location>
</feature>
<dbReference type="Gene3D" id="2.10.50.10">
    <property type="entry name" value="Tumor Necrosis Factor Receptor, subunit A, domain 2"/>
    <property type="match status" value="1"/>
</dbReference>
<accession>A0A1R2B1S6</accession>
<evidence type="ECO:0000313" key="5">
    <source>
        <dbReference type="Proteomes" id="UP000187209"/>
    </source>
</evidence>
<sequence length="1135" mass="128523">MWKMLILSLLVGGEVVISYLPYFKTPPCPRLYSVMEYLPSSDSLLIFGGALGTTFFSDIWEFSLSSQTWSEFIPTSKKFPDSRIGFGSFSNSFKQIFYIFGGNTELGPQNDLWAFDILNIKWYEIILENLPPARYDFAYTSYIEGFHQYFAIFGGITFSGLDNNLYILNMTSLKWTLQKLSGNPPIQTRGSNIVYYNGCFILTGGFLNQKQVDLRTYRYYLNTSFWEDITSPSILNSRTYTKTFIHGNYLYLVFGWDVYMTTDAISIIRLNIESQSPKWEVFIENSDYARDSFGLATVSEYVYIFAGYSSANNENLNSIIYIDLVLKDIFEVTSNYLSPENRYSGSLSIVNGEFYLFGGKTKNKLLNDLWIYNVESFQWSKKNNLGFFPSARFLHAADSQGDAIIIWGGEDSSGLKNDLFIFNALTNYWGELIPRSSEIPSAAKGACLVSQIPLIFLYGGLTSSGISKELWIFFMGNSSYMKISEDFPVVYHTCVIIHEEFYVIFGSTYGEEPISRVRYYNFLKKKWATYYDHEYTDVNPVQGIQLMINGKIIVVGGQAWQLDPIFLIQVFAENTVIKQETLSVSVYASSYAYYKKDFYSFGGGSAIGTTLRLSIPSSHFIKISLSSICANDKCDDLCSSGTYSSGLLCEVCPKGSFSEGYGNTKCQLCGEGTFNAYYSANSNRQCYPCPEGSYSSNPGANYCLDCITGMVCPAGSKIPIEYFYENNEKSIQPQIYKGNADEDVAWYFQVSVFIVSFVIVINFVLWGKLRKSLMFWDLFEDLHNHELNFPMIRVKNKVGGFFSLVFFGISIIIIGSSLISFNLDNIQETKALVPLVIMENEVSEFVSPELVVISKFLVYGDSCEINNVCNPLILVTTNNIKSTLSKISCSMTNDKSCIVTFTCYDCSLSKGTILKISLLEKFSYASGIEINITSDSSIPNSKSSVSLTLQSSINYIFIGSEPSKFFFTLTPSIFRSESSNWPDLLTGYHVSSDSIPIKGSEFLSIDLPIASQLKLEIYLDVSLSSLYTNRYLKQDLLFALSTIIGSVFGILGAVGSFMRFFESYLLKSMDKYKQDIHINNIKNRRKILKDIFGIRDENLDIAFNSNMDLILDTDKNQKYEFSKRLLDLYKQEYHV</sequence>